<evidence type="ECO:0000256" key="1">
    <source>
        <dbReference type="SAM" id="Phobius"/>
    </source>
</evidence>
<gene>
    <name evidence="2" type="ORF">AMTR_s00168p00072090</name>
</gene>
<protein>
    <submittedName>
        <fullName evidence="2">Uncharacterized protein</fullName>
    </submittedName>
</protein>
<accession>W1PQ63</accession>
<dbReference type="EMBL" id="KI392963">
    <property type="protein sequence ID" value="ERN10183.1"/>
    <property type="molecule type" value="Genomic_DNA"/>
</dbReference>
<keyword evidence="1" id="KW-0472">Membrane</keyword>
<keyword evidence="1" id="KW-1133">Transmembrane helix</keyword>
<feature type="transmembrane region" description="Helical" evidence="1">
    <location>
        <begin position="193"/>
        <end position="214"/>
    </location>
</feature>
<name>W1PQ63_AMBTC</name>
<dbReference type="HOGENOM" id="CLU_1284860_0_0_1"/>
<reference evidence="3" key="1">
    <citation type="journal article" date="2013" name="Science">
        <title>The Amborella genome and the evolution of flowering plants.</title>
        <authorList>
            <consortium name="Amborella Genome Project"/>
        </authorList>
    </citation>
    <scope>NUCLEOTIDE SEQUENCE [LARGE SCALE GENOMIC DNA]</scope>
</reference>
<dbReference type="AlphaFoldDB" id="W1PQ63"/>
<dbReference type="Proteomes" id="UP000017836">
    <property type="component" value="Unassembled WGS sequence"/>
</dbReference>
<organism evidence="2 3">
    <name type="scientific">Amborella trichopoda</name>
    <dbReference type="NCBI Taxonomy" id="13333"/>
    <lineage>
        <taxon>Eukaryota</taxon>
        <taxon>Viridiplantae</taxon>
        <taxon>Streptophyta</taxon>
        <taxon>Embryophyta</taxon>
        <taxon>Tracheophyta</taxon>
        <taxon>Spermatophyta</taxon>
        <taxon>Magnoliopsida</taxon>
        <taxon>Amborellales</taxon>
        <taxon>Amborellaceae</taxon>
        <taxon>Amborella</taxon>
    </lineage>
</organism>
<dbReference type="Gramene" id="ERN10183">
    <property type="protein sequence ID" value="ERN10183"/>
    <property type="gene ID" value="AMTR_s00168p00072090"/>
</dbReference>
<keyword evidence="3" id="KW-1185">Reference proteome</keyword>
<evidence type="ECO:0000313" key="3">
    <source>
        <dbReference type="Proteomes" id="UP000017836"/>
    </source>
</evidence>
<sequence length="215" mass="24602">MRVYWRLWVMRDHRDFSIIDDAEKGKVNGVSQRKGLEAQFSEKKVIVDGSDVVTCPGFAPARMVEGCFFSKLPVAEVKVVKVASVNSHLLAAVFVFVFVALRLHSMVVIQLVLSLLSTMYPLWHRRATRKNRPLQRSGFDSLAINPLAIVLVKEDHTNMAVEEGMFVPYVELEGATEEREFVPDTDEKVEMMLLLMTLMMMGWLWLKWVLLSLLM</sequence>
<evidence type="ECO:0000313" key="2">
    <source>
        <dbReference type="EMBL" id="ERN10183.1"/>
    </source>
</evidence>
<proteinExistence type="predicted"/>
<keyword evidence="1" id="KW-0812">Transmembrane</keyword>